<dbReference type="PATRIC" id="fig|1608994.3.peg.4081"/>
<dbReference type="EMBL" id="JYLF01000007">
    <property type="protein sequence ID" value="KMN12700.1"/>
    <property type="molecule type" value="Genomic_DNA"/>
</dbReference>
<dbReference type="OrthoDB" id="6943399at2"/>
<organism evidence="1 2">
    <name type="scientific">Pseudomonas weihenstephanensis</name>
    <dbReference type="NCBI Taxonomy" id="1608994"/>
    <lineage>
        <taxon>Bacteria</taxon>
        <taxon>Pseudomonadati</taxon>
        <taxon>Pseudomonadota</taxon>
        <taxon>Gammaproteobacteria</taxon>
        <taxon>Pseudomonadales</taxon>
        <taxon>Pseudomonadaceae</taxon>
        <taxon>Pseudomonas</taxon>
    </lineage>
</organism>
<accession>A0A0J6J1R6</accession>
<dbReference type="RefSeq" id="WP_048365476.1">
    <property type="nucleotide sequence ID" value="NZ_JAAEBV010000001.1"/>
</dbReference>
<proteinExistence type="predicted"/>
<accession>A0A0J6IDJ7</accession>
<comment type="caution">
    <text evidence="1">The sequence shown here is derived from an EMBL/GenBank/DDBJ whole genome shotgun (WGS) entry which is preliminary data.</text>
</comment>
<name>A0A0J6J1R6_9PSED</name>
<dbReference type="Proteomes" id="UP000036325">
    <property type="component" value="Unassembled WGS sequence"/>
</dbReference>
<reference evidence="1 2" key="1">
    <citation type="submission" date="2015-02" db="EMBL/GenBank/DDBJ databases">
        <title>Pseudomonas helleri sp. nov. and Pseudomonas weihenstephanensis sp. nov., isolated from raw cows milk.</title>
        <authorList>
            <person name="von Neubeck M."/>
            <person name="Huptas C."/>
            <person name="Wenning M."/>
            <person name="Scherer S."/>
        </authorList>
    </citation>
    <scope>NUCLEOTIDE SEQUENCE [LARGE SCALE GENOMIC DNA]</scope>
    <source>
        <strain evidence="1 2">DSM 29166</strain>
    </source>
</reference>
<gene>
    <name evidence="1" type="ORF">TU86_16980</name>
</gene>
<sequence>MNLNNQPTINELARLFAAQKDTLSDHILWVSDTGEVRIEPVTACHENTPFEEHRPALRTHLKMYRRGQGYVGKKAAADKTFITEVLQTLTLNWEKAQTNADIVKVDRYS</sequence>
<dbReference type="AlphaFoldDB" id="A0A0J6J1R6"/>
<evidence type="ECO:0000313" key="2">
    <source>
        <dbReference type="Proteomes" id="UP000036325"/>
    </source>
</evidence>
<protein>
    <submittedName>
        <fullName evidence="1">Uncharacterized protein</fullName>
    </submittedName>
</protein>
<evidence type="ECO:0000313" key="1">
    <source>
        <dbReference type="EMBL" id="KMN12700.1"/>
    </source>
</evidence>